<organism evidence="3 4">
    <name type="scientific">Romanomermis culicivorax</name>
    <name type="common">Nematode worm</name>
    <dbReference type="NCBI Taxonomy" id="13658"/>
    <lineage>
        <taxon>Eukaryota</taxon>
        <taxon>Metazoa</taxon>
        <taxon>Ecdysozoa</taxon>
        <taxon>Nematoda</taxon>
        <taxon>Enoplea</taxon>
        <taxon>Dorylaimia</taxon>
        <taxon>Mermithida</taxon>
        <taxon>Mermithoidea</taxon>
        <taxon>Mermithidae</taxon>
        <taxon>Romanomermis</taxon>
    </lineage>
</organism>
<dbReference type="InterPro" id="IPR051558">
    <property type="entry name" value="Metallophosphoesterase_PAP"/>
</dbReference>
<reference evidence="4" key="1">
    <citation type="submission" date="2022-11" db="UniProtKB">
        <authorList>
            <consortium name="WormBaseParasite"/>
        </authorList>
    </citation>
    <scope>IDENTIFICATION</scope>
</reference>
<dbReference type="AlphaFoldDB" id="A0A915J4N1"/>
<evidence type="ECO:0000256" key="2">
    <source>
        <dbReference type="ARBA" id="ARBA00022801"/>
    </source>
</evidence>
<proteinExistence type="predicted"/>
<dbReference type="Gene3D" id="3.60.21.10">
    <property type="match status" value="1"/>
</dbReference>
<keyword evidence="2" id="KW-0378">Hydrolase</keyword>
<dbReference type="InterPro" id="IPR029052">
    <property type="entry name" value="Metallo-depent_PP-like"/>
</dbReference>
<evidence type="ECO:0000313" key="4">
    <source>
        <dbReference type="WBParaSite" id="nRc.2.0.1.t20778-RA"/>
    </source>
</evidence>
<dbReference type="PANTHER" id="PTHR10161:SF14">
    <property type="entry name" value="TARTRATE-RESISTANT ACID PHOSPHATASE TYPE 5"/>
    <property type="match status" value="1"/>
</dbReference>
<accession>A0A915J4N1</accession>
<dbReference type="Proteomes" id="UP000887565">
    <property type="component" value="Unplaced"/>
</dbReference>
<dbReference type="PANTHER" id="PTHR10161">
    <property type="entry name" value="TARTRATE-RESISTANT ACID PHOSPHATASE TYPE 5"/>
    <property type="match status" value="1"/>
</dbReference>
<name>A0A915J4N1_ROMCU</name>
<evidence type="ECO:0000256" key="1">
    <source>
        <dbReference type="ARBA" id="ARBA00022729"/>
    </source>
</evidence>
<dbReference type="WBParaSite" id="nRc.2.0.1.t20778-RA">
    <property type="protein sequence ID" value="nRc.2.0.1.t20778-RA"/>
    <property type="gene ID" value="nRc.2.0.1.g20778"/>
</dbReference>
<dbReference type="SUPFAM" id="SSF56300">
    <property type="entry name" value="Metallo-dependent phosphatases"/>
    <property type="match status" value="1"/>
</dbReference>
<dbReference type="GO" id="GO:0016787">
    <property type="term" value="F:hydrolase activity"/>
    <property type="evidence" value="ECO:0007669"/>
    <property type="project" value="UniProtKB-KW"/>
</dbReference>
<sequence>MAKYSISNLKKINKETFVKVFKALARNKPWYIVAGNHDYLGSIDAQIGYHSINPTWYIAKQFYIHVSHVSFRIAGFIPSPDSFTVDFIMLDTIILCGNTLDSKDLISPPGPPNKSAADDQTRWLKERLESSRTLLKHKENNIRLLAKEGMIAIVHNFICGFLMMTCGHRHVTSNVQNHKLNFIVSGTAAYRDSVQLTTHEENTTSQFFYPVKSTNNSPYLRRTSDDKPGFVVGKLTKYRAVFRFYNSDGTLLYNFNAIPRKSQFWSVLLKT</sequence>
<keyword evidence="3" id="KW-1185">Reference proteome</keyword>
<keyword evidence="1" id="KW-0732">Signal</keyword>
<evidence type="ECO:0000313" key="3">
    <source>
        <dbReference type="Proteomes" id="UP000887565"/>
    </source>
</evidence>
<protein>
    <submittedName>
        <fullName evidence="4">Calcineurin-like phosphoesterase domain-containing protein</fullName>
    </submittedName>
</protein>